<dbReference type="Gene3D" id="3.30.450.20">
    <property type="entry name" value="PAS domain"/>
    <property type="match status" value="1"/>
</dbReference>
<dbReference type="EMBL" id="LACI01000444">
    <property type="protein sequence ID" value="KJU86821.1"/>
    <property type="molecule type" value="Genomic_DNA"/>
</dbReference>
<dbReference type="InterPro" id="IPR011006">
    <property type="entry name" value="CheY-like_superfamily"/>
</dbReference>
<dbReference type="GO" id="GO:0000155">
    <property type="term" value="F:phosphorelay sensor kinase activity"/>
    <property type="evidence" value="ECO:0007669"/>
    <property type="project" value="InterPro"/>
</dbReference>
<comment type="caution">
    <text evidence="7">The sequence shown here is derived from an EMBL/GenBank/DDBJ whole genome shotgun (WGS) entry which is preliminary data.</text>
</comment>
<keyword evidence="3" id="KW-0175">Coiled coil</keyword>
<dbReference type="InterPro" id="IPR000700">
    <property type="entry name" value="PAS-assoc_C"/>
</dbReference>
<accession>A0A0F3GY38</accession>
<dbReference type="AlphaFoldDB" id="A0A0F3GY38"/>
<dbReference type="SUPFAM" id="SSF47384">
    <property type="entry name" value="Homodimeric domain of signal transducing histidine kinase"/>
    <property type="match status" value="1"/>
</dbReference>
<dbReference type="PROSITE" id="PS50112">
    <property type="entry name" value="PAS"/>
    <property type="match status" value="1"/>
</dbReference>
<dbReference type="Pfam" id="PF00072">
    <property type="entry name" value="Response_reg"/>
    <property type="match status" value="1"/>
</dbReference>
<evidence type="ECO:0000256" key="3">
    <source>
        <dbReference type="SAM" id="Coils"/>
    </source>
</evidence>
<dbReference type="CDD" id="cd00130">
    <property type="entry name" value="PAS"/>
    <property type="match status" value="1"/>
</dbReference>
<evidence type="ECO:0000256" key="2">
    <source>
        <dbReference type="PROSITE-ProRule" id="PRU00169"/>
    </source>
</evidence>
<sequence>MNMEKQNILIVDDRTENLLVLETILHSPEINIVKATSGQEALWQLLNNTFALILLDVQMPQMNGFEVAELIRKNNKTKTLPIIFISAVSTEQKFIFRGYESGAVDYLIKPIESEILKSKVNVFLQLHRQKQLILRQSEDLQTSNDYLKKTTEALRVVSEYNRKLIEVNLDPIINVGQDGKIRDVNIAAEIITGRSRRELVDGNFLNYFTEPEKAAELYKKALDIGTAHDYELYILCYDGHTTPVLCNASVYRDELGSVVGVIVAARDISIRKAYENDLLQLNKNLEDRVKDEVERRLRQEQMLIQQSKMAAMGEMISAIAHQWRQPLNALSIIIQEIGDAYEYGELDKHTSIK</sequence>
<evidence type="ECO:0000313" key="7">
    <source>
        <dbReference type="EMBL" id="KJU86821.1"/>
    </source>
</evidence>
<dbReference type="Gene3D" id="1.10.287.130">
    <property type="match status" value="1"/>
</dbReference>
<dbReference type="Gene3D" id="3.40.50.2300">
    <property type="match status" value="1"/>
</dbReference>
<evidence type="ECO:0000313" key="8">
    <source>
        <dbReference type="Proteomes" id="UP000033423"/>
    </source>
</evidence>
<dbReference type="InterPro" id="IPR000014">
    <property type="entry name" value="PAS"/>
</dbReference>
<evidence type="ECO:0000259" key="5">
    <source>
        <dbReference type="PROSITE" id="PS50112"/>
    </source>
</evidence>
<gene>
    <name evidence="7" type="ORF">MBAV_000986</name>
</gene>
<proteinExistence type="predicted"/>
<feature type="coiled-coil region" evidence="3">
    <location>
        <begin position="271"/>
        <end position="310"/>
    </location>
</feature>
<name>A0A0F3GY38_9BACT</name>
<dbReference type="InterPro" id="IPR035965">
    <property type="entry name" value="PAS-like_dom_sf"/>
</dbReference>
<evidence type="ECO:0000256" key="1">
    <source>
        <dbReference type="ARBA" id="ARBA00022553"/>
    </source>
</evidence>
<keyword evidence="7" id="KW-0808">Transferase</keyword>
<dbReference type="PROSITE" id="PS50110">
    <property type="entry name" value="RESPONSE_REGULATORY"/>
    <property type="match status" value="1"/>
</dbReference>
<keyword evidence="8" id="KW-1185">Reference proteome</keyword>
<dbReference type="PANTHER" id="PTHR44591">
    <property type="entry name" value="STRESS RESPONSE REGULATOR PROTEIN 1"/>
    <property type="match status" value="1"/>
</dbReference>
<keyword evidence="1 2" id="KW-0597">Phosphoprotein</keyword>
<feature type="domain" description="PAC" evidence="6">
    <location>
        <begin position="228"/>
        <end position="280"/>
    </location>
</feature>
<dbReference type="SUPFAM" id="SSF52172">
    <property type="entry name" value="CheY-like"/>
    <property type="match status" value="1"/>
</dbReference>
<dbReference type="Proteomes" id="UP000033423">
    <property type="component" value="Unassembled WGS sequence"/>
</dbReference>
<dbReference type="PROSITE" id="PS50113">
    <property type="entry name" value="PAC"/>
    <property type="match status" value="1"/>
</dbReference>
<protein>
    <submittedName>
        <fullName evidence="7">PAS/PAC sensor hybrid histidine kinase</fullName>
    </submittedName>
</protein>
<evidence type="ECO:0000259" key="4">
    <source>
        <dbReference type="PROSITE" id="PS50110"/>
    </source>
</evidence>
<dbReference type="NCBIfam" id="TIGR00229">
    <property type="entry name" value="sensory_box"/>
    <property type="match status" value="1"/>
</dbReference>
<dbReference type="PANTHER" id="PTHR44591:SF3">
    <property type="entry name" value="RESPONSE REGULATORY DOMAIN-CONTAINING PROTEIN"/>
    <property type="match status" value="1"/>
</dbReference>
<dbReference type="InterPro" id="IPR001789">
    <property type="entry name" value="Sig_transdc_resp-reg_receiver"/>
</dbReference>
<reference evidence="7 8" key="1">
    <citation type="submission" date="2015-02" db="EMBL/GenBank/DDBJ databases">
        <title>Single-cell genomics of uncultivated deep-branching MTB reveals a conserved set of magnetosome genes.</title>
        <authorList>
            <person name="Kolinko S."/>
            <person name="Richter M."/>
            <person name="Glockner F.O."/>
            <person name="Brachmann A."/>
            <person name="Schuler D."/>
        </authorList>
    </citation>
    <scope>NUCLEOTIDE SEQUENCE [LARGE SCALE GENOMIC DNA]</scope>
    <source>
        <strain evidence="7">TM-1</strain>
    </source>
</reference>
<dbReference type="SMART" id="SM00448">
    <property type="entry name" value="REC"/>
    <property type="match status" value="1"/>
</dbReference>
<keyword evidence="7" id="KW-0418">Kinase</keyword>
<evidence type="ECO:0000259" key="6">
    <source>
        <dbReference type="PROSITE" id="PS50113"/>
    </source>
</evidence>
<feature type="modified residue" description="4-aspartylphosphate" evidence="2">
    <location>
        <position position="56"/>
    </location>
</feature>
<feature type="domain" description="PAS" evidence="5">
    <location>
        <begin position="157"/>
        <end position="229"/>
    </location>
</feature>
<dbReference type="InterPro" id="IPR050595">
    <property type="entry name" value="Bact_response_regulator"/>
</dbReference>
<organism evidence="7 8">
    <name type="scientific">Candidatus Magnetobacterium bavaricum</name>
    <dbReference type="NCBI Taxonomy" id="29290"/>
    <lineage>
        <taxon>Bacteria</taxon>
        <taxon>Pseudomonadati</taxon>
        <taxon>Nitrospirota</taxon>
        <taxon>Thermodesulfovibrionia</taxon>
        <taxon>Thermodesulfovibrionales</taxon>
        <taxon>Candidatus Magnetobacteriaceae</taxon>
        <taxon>Candidatus Magnetobacterium</taxon>
    </lineage>
</organism>
<dbReference type="SUPFAM" id="SSF55785">
    <property type="entry name" value="PYP-like sensor domain (PAS domain)"/>
    <property type="match status" value="1"/>
</dbReference>
<feature type="domain" description="Response regulatory" evidence="4">
    <location>
        <begin position="7"/>
        <end position="124"/>
    </location>
</feature>
<dbReference type="Pfam" id="PF13426">
    <property type="entry name" value="PAS_9"/>
    <property type="match status" value="1"/>
</dbReference>
<dbReference type="InterPro" id="IPR036097">
    <property type="entry name" value="HisK_dim/P_sf"/>
</dbReference>